<dbReference type="Proteomes" id="UP001334732">
    <property type="component" value="Chromosome"/>
</dbReference>
<feature type="transmembrane region" description="Helical" evidence="1">
    <location>
        <begin position="917"/>
        <end position="939"/>
    </location>
</feature>
<evidence type="ECO:0000256" key="1">
    <source>
        <dbReference type="SAM" id="Phobius"/>
    </source>
</evidence>
<dbReference type="InterPro" id="IPR027463">
    <property type="entry name" value="AcrB_DN_DC_subdom"/>
</dbReference>
<dbReference type="EMBL" id="CP141769">
    <property type="protein sequence ID" value="WRS39006.1"/>
    <property type="molecule type" value="Genomic_DNA"/>
</dbReference>
<keyword evidence="3" id="KW-1185">Reference proteome</keyword>
<proteinExistence type="predicted"/>
<feature type="transmembrane region" description="Helical" evidence="1">
    <location>
        <begin position="530"/>
        <end position="550"/>
    </location>
</feature>
<dbReference type="Gene3D" id="3.30.70.1440">
    <property type="entry name" value="Multidrug efflux transporter AcrB pore domain"/>
    <property type="match status" value="1"/>
</dbReference>
<dbReference type="Gene3D" id="3.30.70.1430">
    <property type="entry name" value="Multidrug efflux transporter AcrB pore domain"/>
    <property type="match status" value="2"/>
</dbReference>
<gene>
    <name evidence="2" type="ORF">VA613_13495</name>
</gene>
<sequence length="1022" mass="111969">MSAGPPFVPGRGNLSRWAIEHPALVRFFIVLILLVGVRAYFHLGQAEDPPFTFKTMLVQARWPGATAQEVSEQLTERIEKRLQEMPELDFVQSYAKAGETALFVTLKETVRGRDVADAWYRVRKKIGDLKGELPAGVEGPFFNDEFGDTFGSIYAFTGDGFSRADLRRAAEEAQREVRRLPNVGKVELFGIVPEKIYLEVPAQKLATLDLTPQQITQAVQEQNGVVANGRIENGQLSIPLRISGSYTDVERLRETPIRVGARTLRLGDIAEVTRRYEDPPATEVRSQGEPAVLLGVSLADGGDVVAMGRDVAATMARLQRTLPVGVEIQQVHDQPSIVRRAVKLFMESFFEAVAIVLAVTFLALKWRAGLVVTLSIPVVLAITFTAMWLFDIGLHRISTGALIIALGLLVDDAIIAVEMIAHKLESGWGRFEAATYAFQSTAFPMLTGTLLTATAFLPIALAKSAVGEYTFAIFAVTTIALLASWAVAVVVTPYLGHVLLKPAHQVADEDAAYLTPFYRRFRAMVTWCLAHRRTVIALTVAALLVGLAAMQRVEKQFFPQSDRLEILVEMWLPEGASIEATRAEAVRLEGLLRHDRDVAHVVTYIGQGAPRFVLALDQRLANRNFAQLVVIARDIPARERELARIRALFDTQFPNVRGRAVRFEYGPPAGYPVQYRLSGNDIPRLKFEAEKLRRILAAQPQVTAVNLDWNEQSLAIRAQLDQDKIKALGLSSDAVGRLLALELSGATVTQFREDDQLIDVVLRIPRQEHRDVDALKTLPIGSFGGRSVTLGQVAHLAPVFEDGVIWRRDRLPTITVRGDPVGDTQPATIIESLAPRVAAFQAQLPPGFRLEVGGPVESSAKANAAIAASWPLIVISTLSLLMLQLGSFSRVMLVVLTAPLGLIGVAIALLASGRPMGFVALLGIISLAGMIMRNSVILVDQIRQDIARGLSQWDAVIESTVRRMRPISLTAAAAVLAMIPLSRSIFWGPMAVAVMGGLIAATLLTLFFLPALYAAWFRIKPE</sequence>
<dbReference type="Gene3D" id="3.30.2090.10">
    <property type="entry name" value="Multidrug efflux transporter AcrB TolC docking domain, DN and DC subdomains"/>
    <property type="match status" value="2"/>
</dbReference>
<feature type="transmembrane region" description="Helical" evidence="1">
    <location>
        <begin position="469"/>
        <end position="491"/>
    </location>
</feature>
<dbReference type="PANTHER" id="PTHR32063">
    <property type="match status" value="1"/>
</dbReference>
<organism evidence="2 3">
    <name type="scientific">Thiobacillus sedimenti</name>
    <dbReference type="NCBI Taxonomy" id="3110231"/>
    <lineage>
        <taxon>Bacteria</taxon>
        <taxon>Pseudomonadati</taxon>
        <taxon>Pseudomonadota</taxon>
        <taxon>Betaproteobacteria</taxon>
        <taxon>Nitrosomonadales</taxon>
        <taxon>Thiobacillaceae</taxon>
        <taxon>Thiobacillus</taxon>
    </lineage>
</organism>
<feature type="transmembrane region" description="Helical" evidence="1">
    <location>
        <begin position="967"/>
        <end position="986"/>
    </location>
</feature>
<keyword evidence="1" id="KW-1133">Transmembrane helix</keyword>
<dbReference type="Pfam" id="PF00873">
    <property type="entry name" value="ACR_tran"/>
    <property type="match status" value="1"/>
</dbReference>
<dbReference type="Gene3D" id="1.20.1640.10">
    <property type="entry name" value="Multidrug efflux transporter AcrB transmembrane domain"/>
    <property type="match status" value="2"/>
</dbReference>
<evidence type="ECO:0000313" key="3">
    <source>
        <dbReference type="Proteomes" id="UP001334732"/>
    </source>
</evidence>
<protein>
    <submittedName>
        <fullName evidence="2">Efflux RND transporter permease subunit</fullName>
    </submittedName>
</protein>
<feature type="transmembrane region" description="Helical" evidence="1">
    <location>
        <begin position="992"/>
        <end position="1016"/>
    </location>
</feature>
<feature type="transmembrane region" description="Helical" evidence="1">
    <location>
        <begin position="891"/>
        <end position="911"/>
    </location>
</feature>
<dbReference type="SUPFAM" id="SSF82866">
    <property type="entry name" value="Multidrug efflux transporter AcrB transmembrane domain"/>
    <property type="match status" value="2"/>
</dbReference>
<feature type="transmembrane region" description="Helical" evidence="1">
    <location>
        <begin position="370"/>
        <end position="390"/>
    </location>
</feature>
<name>A0ABZ1CIE9_9PROT</name>
<dbReference type="SUPFAM" id="SSF82714">
    <property type="entry name" value="Multidrug efflux transporter AcrB TolC docking domain, DN and DC subdomains"/>
    <property type="match status" value="2"/>
</dbReference>
<dbReference type="SUPFAM" id="SSF82693">
    <property type="entry name" value="Multidrug efflux transporter AcrB pore domain, PN1, PN2, PC1 and PC2 subdomains"/>
    <property type="match status" value="3"/>
</dbReference>
<dbReference type="Gene3D" id="3.30.70.1320">
    <property type="entry name" value="Multidrug efflux transporter AcrB pore domain like"/>
    <property type="match status" value="1"/>
</dbReference>
<feature type="transmembrane region" description="Helical" evidence="1">
    <location>
        <begin position="402"/>
        <end position="421"/>
    </location>
</feature>
<feature type="transmembrane region" description="Helical" evidence="1">
    <location>
        <begin position="344"/>
        <end position="364"/>
    </location>
</feature>
<dbReference type="RefSeq" id="WP_324779538.1">
    <property type="nucleotide sequence ID" value="NZ_CP141769.1"/>
</dbReference>
<keyword evidence="1" id="KW-0812">Transmembrane</keyword>
<accession>A0ABZ1CIE9</accession>
<dbReference type="PRINTS" id="PR00702">
    <property type="entry name" value="ACRIFLAVINRP"/>
</dbReference>
<dbReference type="PANTHER" id="PTHR32063:SF18">
    <property type="entry name" value="CATION EFFLUX SYSTEM PROTEIN"/>
    <property type="match status" value="1"/>
</dbReference>
<dbReference type="InterPro" id="IPR001036">
    <property type="entry name" value="Acrflvin-R"/>
</dbReference>
<reference evidence="2 3" key="1">
    <citation type="submission" date="2023-12" db="EMBL/GenBank/DDBJ databases">
        <title>Thiobacillus sedimentum sp. nov., a chemolithoautotrophic sulfur-oxidizing bacterium isolated from freshwater sediment.</title>
        <authorList>
            <person name="Luo J."/>
            <person name="Dai C."/>
        </authorList>
    </citation>
    <scope>NUCLEOTIDE SEQUENCE [LARGE SCALE GENOMIC DNA]</scope>
    <source>
        <strain evidence="2 3">SCUT-2</strain>
    </source>
</reference>
<keyword evidence="1" id="KW-0472">Membrane</keyword>
<evidence type="ECO:0000313" key="2">
    <source>
        <dbReference type="EMBL" id="WRS39006.1"/>
    </source>
</evidence>
<feature type="transmembrane region" description="Helical" evidence="1">
    <location>
        <begin position="441"/>
        <end position="462"/>
    </location>
</feature>